<comment type="caution">
    <text evidence="1">The sequence shown here is derived from an EMBL/GenBank/DDBJ whole genome shotgun (WGS) entry which is preliminary data.</text>
</comment>
<name>A0A8J3PDQ0_9ACTN</name>
<dbReference type="EMBL" id="BONJ01000007">
    <property type="protein sequence ID" value="GIG13741.1"/>
    <property type="molecule type" value="Genomic_DNA"/>
</dbReference>
<gene>
    <name evidence="1" type="ORF">Cme02nite_20730</name>
</gene>
<evidence type="ECO:0008006" key="3">
    <source>
        <dbReference type="Google" id="ProtNLM"/>
    </source>
</evidence>
<accession>A0A8J3PDQ0</accession>
<evidence type="ECO:0000313" key="1">
    <source>
        <dbReference type="EMBL" id="GIG13741.1"/>
    </source>
</evidence>
<sequence>MHATEINDLCRSRGWSRARLIHELRRVARESHDELPADASLRRMIREWATGRRGFSAFYAGLMGAVFGADFASGKSTAEARESHTEPELLDRLQSAATVDSGLILLLEQQTEMLRVLDRRLGAVHLLKQSEQHLAQLGDLLCHSLPGPLRTALGATAAEAAALAGWQALDLGDAAKAWKHHETAKNAARESGDLAILAHVTAQQAYALLDADRAEEAAHLMKYARESAGTAIPELMRSWLWAAEAESLAALGEASASRAALDEAERLLPPSPARAELPYIVLDSTHLGRWRGHCLARLGATEAVEDLTESLAGLDSTFARAAAGLHADLALAYSVRGDHQEAREQAGKAQALANRTSSVRQKQRIARLLSSGLS</sequence>
<proteinExistence type="predicted"/>
<organism evidence="1 2">
    <name type="scientific">Catellatospora methionotrophica</name>
    <dbReference type="NCBI Taxonomy" id="121620"/>
    <lineage>
        <taxon>Bacteria</taxon>
        <taxon>Bacillati</taxon>
        <taxon>Actinomycetota</taxon>
        <taxon>Actinomycetes</taxon>
        <taxon>Micromonosporales</taxon>
        <taxon>Micromonosporaceae</taxon>
        <taxon>Catellatospora</taxon>
    </lineage>
</organism>
<keyword evidence="2" id="KW-1185">Reference proteome</keyword>
<protein>
    <recommendedName>
        <fullName evidence="3">XRE family transcriptional regulator</fullName>
    </recommendedName>
</protein>
<reference evidence="1" key="1">
    <citation type="submission" date="2021-01" db="EMBL/GenBank/DDBJ databases">
        <title>Whole genome shotgun sequence of Catellatospora methionotrophica NBRC 14553.</title>
        <authorList>
            <person name="Komaki H."/>
            <person name="Tamura T."/>
        </authorList>
    </citation>
    <scope>NUCLEOTIDE SEQUENCE</scope>
    <source>
        <strain evidence="1">NBRC 14553</strain>
    </source>
</reference>
<dbReference type="Proteomes" id="UP000660339">
    <property type="component" value="Unassembled WGS sequence"/>
</dbReference>
<dbReference type="AlphaFoldDB" id="A0A8J3PDQ0"/>
<evidence type="ECO:0000313" key="2">
    <source>
        <dbReference type="Proteomes" id="UP000660339"/>
    </source>
</evidence>